<protein>
    <submittedName>
        <fullName evidence="1">Uncharacterized protein</fullName>
    </submittedName>
</protein>
<dbReference type="EMBL" id="BAAANN010000005">
    <property type="protein sequence ID" value="GAA1948289.1"/>
    <property type="molecule type" value="Genomic_DNA"/>
</dbReference>
<evidence type="ECO:0000313" key="2">
    <source>
        <dbReference type="Proteomes" id="UP001501116"/>
    </source>
</evidence>
<organism evidence="1 2">
    <name type="scientific">Amycolatopsis minnesotensis</name>
    <dbReference type="NCBI Taxonomy" id="337894"/>
    <lineage>
        <taxon>Bacteria</taxon>
        <taxon>Bacillati</taxon>
        <taxon>Actinomycetota</taxon>
        <taxon>Actinomycetes</taxon>
        <taxon>Pseudonocardiales</taxon>
        <taxon>Pseudonocardiaceae</taxon>
        <taxon>Amycolatopsis</taxon>
    </lineage>
</organism>
<reference evidence="2" key="1">
    <citation type="journal article" date="2019" name="Int. J. Syst. Evol. Microbiol.">
        <title>The Global Catalogue of Microorganisms (GCM) 10K type strain sequencing project: providing services to taxonomists for standard genome sequencing and annotation.</title>
        <authorList>
            <consortium name="The Broad Institute Genomics Platform"/>
            <consortium name="The Broad Institute Genome Sequencing Center for Infectious Disease"/>
            <person name="Wu L."/>
            <person name="Ma J."/>
        </authorList>
    </citation>
    <scope>NUCLEOTIDE SEQUENCE [LARGE SCALE GENOMIC DNA]</scope>
    <source>
        <strain evidence="2">JCM 14545</strain>
    </source>
</reference>
<name>A0ABP5BLV6_9PSEU</name>
<accession>A0ABP5BLV6</accession>
<evidence type="ECO:0000313" key="1">
    <source>
        <dbReference type="EMBL" id="GAA1948289.1"/>
    </source>
</evidence>
<proteinExistence type="predicted"/>
<gene>
    <name evidence="1" type="ORF">GCM10009754_15770</name>
</gene>
<sequence length="41" mass="4403">MSATPTETAQPELVPALDDFDFELTDGAACRIDDPDCEACQ</sequence>
<comment type="caution">
    <text evidence="1">The sequence shown here is derived from an EMBL/GenBank/DDBJ whole genome shotgun (WGS) entry which is preliminary data.</text>
</comment>
<dbReference type="RefSeq" id="WP_256451419.1">
    <property type="nucleotide sequence ID" value="NZ_BAAANN010000005.1"/>
</dbReference>
<dbReference type="Proteomes" id="UP001501116">
    <property type="component" value="Unassembled WGS sequence"/>
</dbReference>
<keyword evidence="2" id="KW-1185">Reference proteome</keyword>